<evidence type="ECO:0000256" key="1">
    <source>
        <dbReference type="SAM" id="Phobius"/>
    </source>
</evidence>
<keyword evidence="1" id="KW-0812">Transmembrane</keyword>
<dbReference type="ExpressionAtlas" id="A0A0J8B6C2">
    <property type="expression patterns" value="baseline"/>
</dbReference>
<protein>
    <recommendedName>
        <fullName evidence="2">Serine-threonine/tyrosine-protein kinase catalytic domain-containing protein</fullName>
    </recommendedName>
</protein>
<dbReference type="InterPro" id="IPR001245">
    <property type="entry name" value="Ser-Thr/Tyr_kinase_cat_dom"/>
</dbReference>
<dbReference type="PANTHER" id="PTHR27006:SF619">
    <property type="entry name" value="CYSTEINE-RICH RECEPTOR-LIKE PROTEIN KINASE 15"/>
    <property type="match status" value="1"/>
</dbReference>
<feature type="domain" description="Serine-threonine/tyrosine-protein kinase catalytic" evidence="2">
    <location>
        <begin position="85"/>
        <end position="189"/>
    </location>
</feature>
<dbReference type="OrthoDB" id="4062651at2759"/>
<dbReference type="Pfam" id="PF07714">
    <property type="entry name" value="PK_Tyr_Ser-Thr"/>
    <property type="match status" value="1"/>
</dbReference>
<dbReference type="Proteomes" id="UP000035740">
    <property type="component" value="Unassembled WGS sequence"/>
</dbReference>
<name>A0A0J8B6C2_BETVV</name>
<dbReference type="InterPro" id="IPR011009">
    <property type="entry name" value="Kinase-like_dom_sf"/>
</dbReference>
<dbReference type="eggNOG" id="ENOG502QSMT">
    <property type="taxonomic scope" value="Eukaryota"/>
</dbReference>
<dbReference type="Gramene" id="KMS96526">
    <property type="protein sequence ID" value="KMS96526"/>
    <property type="gene ID" value="BVRB_8g202190"/>
</dbReference>
<feature type="transmembrane region" description="Helical" evidence="1">
    <location>
        <begin position="15"/>
        <end position="33"/>
    </location>
</feature>
<dbReference type="OMA" id="FMASYWL"/>
<dbReference type="Gene3D" id="1.10.510.10">
    <property type="entry name" value="Transferase(Phosphotransferase) domain 1"/>
    <property type="match status" value="1"/>
</dbReference>
<evidence type="ECO:0000313" key="3">
    <source>
        <dbReference type="EMBL" id="KMS96526.1"/>
    </source>
</evidence>
<accession>A0A0J8B6C2</accession>
<dbReference type="PANTHER" id="PTHR27006">
    <property type="entry name" value="PROMASTIGOTE SURFACE ANTIGEN PROTEIN PSA"/>
    <property type="match status" value="1"/>
</dbReference>
<reference evidence="3 4" key="1">
    <citation type="journal article" date="2014" name="Nature">
        <title>The genome of the recently domesticated crop plant sugar beet (Beta vulgaris).</title>
        <authorList>
            <person name="Dohm J.C."/>
            <person name="Minoche A.E."/>
            <person name="Holtgrawe D."/>
            <person name="Capella-Gutierrez S."/>
            <person name="Zakrzewski F."/>
            <person name="Tafer H."/>
            <person name="Rupp O."/>
            <person name="Sorensen T.R."/>
            <person name="Stracke R."/>
            <person name="Reinhardt R."/>
            <person name="Goesmann A."/>
            <person name="Kraft T."/>
            <person name="Schulz B."/>
            <person name="Stadler P.F."/>
            <person name="Schmidt T."/>
            <person name="Gabaldon T."/>
            <person name="Lehrach H."/>
            <person name="Weisshaar B."/>
            <person name="Himmelbauer H."/>
        </authorList>
    </citation>
    <scope>NUCLEOTIDE SEQUENCE [LARGE SCALE GENOMIC DNA]</scope>
    <source>
        <tissue evidence="3">Taproot</tissue>
    </source>
</reference>
<dbReference type="GO" id="GO:0004672">
    <property type="term" value="F:protein kinase activity"/>
    <property type="evidence" value="ECO:0007669"/>
    <property type="project" value="InterPro"/>
</dbReference>
<keyword evidence="1" id="KW-0472">Membrane</keyword>
<dbReference type="AlphaFoldDB" id="A0A0J8B6C2"/>
<gene>
    <name evidence="3" type="ORF">BVRB_8g202190</name>
</gene>
<dbReference type="EMBL" id="KQ090375">
    <property type="protein sequence ID" value="KMS96526.1"/>
    <property type="molecule type" value="Genomic_DNA"/>
</dbReference>
<evidence type="ECO:0000313" key="4">
    <source>
        <dbReference type="Proteomes" id="UP000035740"/>
    </source>
</evidence>
<sequence length="234" mass="26058">MSSVVIAPTFMASYWLYYFLFIFTLCFASSLAVKKIIEGDDNYCSGWSRTSSHCCCFFLVLLEVDDPTKSQKEIRADGKNKIIYVTSGYMPPEYAMEGQFSEKSDVFSFGVLLLEIISGKKNQWIDKVSLSFIGYAWKMWSEGNIIGFLDPTLGNQGSIAEKSKCIKLGLLCVQDEAQDRPNISTVISMLAAGNECLPEPKVPGYTRCHVSSHNNNTHPTGSINYLTITTTDGR</sequence>
<keyword evidence="1" id="KW-1133">Transmembrane helix</keyword>
<evidence type="ECO:0000259" key="2">
    <source>
        <dbReference type="Pfam" id="PF07714"/>
    </source>
</evidence>
<organism evidence="3 4">
    <name type="scientific">Beta vulgaris subsp. vulgaris</name>
    <name type="common">Beet</name>
    <dbReference type="NCBI Taxonomy" id="3555"/>
    <lineage>
        <taxon>Eukaryota</taxon>
        <taxon>Viridiplantae</taxon>
        <taxon>Streptophyta</taxon>
        <taxon>Embryophyta</taxon>
        <taxon>Tracheophyta</taxon>
        <taxon>Spermatophyta</taxon>
        <taxon>Magnoliopsida</taxon>
        <taxon>eudicotyledons</taxon>
        <taxon>Gunneridae</taxon>
        <taxon>Pentapetalae</taxon>
        <taxon>Caryophyllales</taxon>
        <taxon>Chenopodiaceae</taxon>
        <taxon>Betoideae</taxon>
        <taxon>Beta</taxon>
    </lineage>
</organism>
<proteinExistence type="predicted"/>
<keyword evidence="4" id="KW-1185">Reference proteome</keyword>
<dbReference type="SUPFAM" id="SSF56112">
    <property type="entry name" value="Protein kinase-like (PK-like)"/>
    <property type="match status" value="1"/>
</dbReference>